<sequence>MGLGDLTKKLKDALTSDKVEEVSDKGIDLAAKAASKVTGGKFDDKIADAARKADAAIGKADGLADKVEGLAEKADGLVGDEEEPSF</sequence>
<dbReference type="STRING" id="52770.BSZ40_07460"/>
<comment type="caution">
    <text evidence="1">The sequence shown here is derived from an EMBL/GenBank/DDBJ whole genome shotgun (WGS) entry which is preliminary data.</text>
</comment>
<dbReference type="EMBL" id="MQVS01000007">
    <property type="protein sequence ID" value="OKL51396.1"/>
    <property type="molecule type" value="Genomic_DNA"/>
</dbReference>
<accession>A0A1Q5PV68</accession>
<dbReference type="InterPro" id="IPR028037">
    <property type="entry name" value="Antitoxin_Rv0909/MT0933"/>
</dbReference>
<dbReference type="OrthoDB" id="3267972at2"/>
<name>A0A1Q5PV68_9ACTO</name>
<dbReference type="Pfam" id="PF14013">
    <property type="entry name" value="MT0933_antitox"/>
    <property type="match status" value="1"/>
</dbReference>
<organism evidence="1 2">
    <name type="scientific">Buchananella hordeovulneris</name>
    <dbReference type="NCBI Taxonomy" id="52770"/>
    <lineage>
        <taxon>Bacteria</taxon>
        <taxon>Bacillati</taxon>
        <taxon>Actinomycetota</taxon>
        <taxon>Actinomycetes</taxon>
        <taxon>Actinomycetales</taxon>
        <taxon>Actinomycetaceae</taxon>
        <taxon>Buchananella</taxon>
    </lineage>
</organism>
<evidence type="ECO:0008006" key="3">
    <source>
        <dbReference type="Google" id="ProtNLM"/>
    </source>
</evidence>
<dbReference type="Proteomes" id="UP000185612">
    <property type="component" value="Unassembled WGS sequence"/>
</dbReference>
<evidence type="ECO:0000313" key="1">
    <source>
        <dbReference type="EMBL" id="OKL51396.1"/>
    </source>
</evidence>
<evidence type="ECO:0000313" key="2">
    <source>
        <dbReference type="Proteomes" id="UP000185612"/>
    </source>
</evidence>
<proteinExistence type="predicted"/>
<keyword evidence="2" id="KW-1185">Reference proteome</keyword>
<reference evidence="2" key="1">
    <citation type="submission" date="2016-12" db="EMBL/GenBank/DDBJ databases">
        <authorList>
            <person name="Meng X."/>
        </authorList>
    </citation>
    <scope>NUCLEOTIDE SEQUENCE [LARGE SCALE GENOMIC DNA]</scope>
    <source>
        <strain evidence="2">DSM 20732</strain>
    </source>
</reference>
<dbReference type="AlphaFoldDB" id="A0A1Q5PV68"/>
<gene>
    <name evidence="1" type="ORF">BSZ40_07460</name>
</gene>
<protein>
    <recommendedName>
        <fullName evidence="3">Antitoxin</fullName>
    </recommendedName>
</protein>
<dbReference type="RefSeq" id="WP_073824786.1">
    <property type="nucleotide sequence ID" value="NZ_JAUNKL010000013.1"/>
</dbReference>